<protein>
    <submittedName>
        <fullName evidence="1">Uncharacterized protein</fullName>
    </submittedName>
</protein>
<keyword evidence="2" id="KW-1185">Reference proteome</keyword>
<gene>
    <name evidence="1" type="ORF">Y1Q_0014043</name>
</gene>
<dbReference type="Proteomes" id="UP000050525">
    <property type="component" value="Unassembled WGS sequence"/>
</dbReference>
<evidence type="ECO:0000313" key="1">
    <source>
        <dbReference type="EMBL" id="KYO47146.1"/>
    </source>
</evidence>
<proteinExistence type="predicted"/>
<dbReference type="AlphaFoldDB" id="A0A151PDG6"/>
<name>A0A151PDG6_ALLMI</name>
<comment type="caution">
    <text evidence="1">The sequence shown here is derived from an EMBL/GenBank/DDBJ whole genome shotgun (WGS) entry which is preliminary data.</text>
</comment>
<evidence type="ECO:0000313" key="2">
    <source>
        <dbReference type="Proteomes" id="UP000050525"/>
    </source>
</evidence>
<sequence length="73" mass="8313">MSSFLRVLDQRFGYSMPSGTSSTGKIENTAPWNIRQGAVDRQRRGGRPWMSWTTSIKDWMGLKLTDCTRSAKD</sequence>
<organism evidence="1 2">
    <name type="scientific">Alligator mississippiensis</name>
    <name type="common">American alligator</name>
    <dbReference type="NCBI Taxonomy" id="8496"/>
    <lineage>
        <taxon>Eukaryota</taxon>
        <taxon>Metazoa</taxon>
        <taxon>Chordata</taxon>
        <taxon>Craniata</taxon>
        <taxon>Vertebrata</taxon>
        <taxon>Euteleostomi</taxon>
        <taxon>Archelosauria</taxon>
        <taxon>Archosauria</taxon>
        <taxon>Crocodylia</taxon>
        <taxon>Alligatoridae</taxon>
        <taxon>Alligatorinae</taxon>
        <taxon>Alligator</taxon>
    </lineage>
</organism>
<dbReference type="EMBL" id="AKHW03000483">
    <property type="protein sequence ID" value="KYO47146.1"/>
    <property type="molecule type" value="Genomic_DNA"/>
</dbReference>
<reference evidence="1 2" key="1">
    <citation type="journal article" date="2012" name="Genome Biol.">
        <title>Sequencing three crocodilian genomes to illuminate the evolution of archosaurs and amniotes.</title>
        <authorList>
            <person name="St John J.A."/>
            <person name="Braun E.L."/>
            <person name="Isberg S.R."/>
            <person name="Miles L.G."/>
            <person name="Chong A.Y."/>
            <person name="Gongora J."/>
            <person name="Dalzell P."/>
            <person name="Moran C."/>
            <person name="Bed'hom B."/>
            <person name="Abzhanov A."/>
            <person name="Burgess S.C."/>
            <person name="Cooksey A.M."/>
            <person name="Castoe T.A."/>
            <person name="Crawford N.G."/>
            <person name="Densmore L.D."/>
            <person name="Drew J.C."/>
            <person name="Edwards S.V."/>
            <person name="Faircloth B.C."/>
            <person name="Fujita M.K."/>
            <person name="Greenwold M.J."/>
            <person name="Hoffmann F.G."/>
            <person name="Howard J.M."/>
            <person name="Iguchi T."/>
            <person name="Janes D.E."/>
            <person name="Khan S.Y."/>
            <person name="Kohno S."/>
            <person name="de Koning A.J."/>
            <person name="Lance S.L."/>
            <person name="McCarthy F.M."/>
            <person name="McCormack J.E."/>
            <person name="Merchant M.E."/>
            <person name="Peterson D.G."/>
            <person name="Pollock D.D."/>
            <person name="Pourmand N."/>
            <person name="Raney B.J."/>
            <person name="Roessler K.A."/>
            <person name="Sanford J.R."/>
            <person name="Sawyer R.H."/>
            <person name="Schmidt C.J."/>
            <person name="Triplett E.W."/>
            <person name="Tuberville T.D."/>
            <person name="Venegas-Anaya M."/>
            <person name="Howard J.T."/>
            <person name="Jarvis E.D."/>
            <person name="Guillette L.J.Jr."/>
            <person name="Glenn T.C."/>
            <person name="Green R.E."/>
            <person name="Ray D.A."/>
        </authorList>
    </citation>
    <scope>NUCLEOTIDE SEQUENCE [LARGE SCALE GENOMIC DNA]</scope>
    <source>
        <strain evidence="1">KSC_2009_1</strain>
    </source>
</reference>
<accession>A0A151PDG6</accession>